<name>A0A084GEC4_PSEDA</name>
<dbReference type="OrthoDB" id="2013972at2759"/>
<dbReference type="Pfam" id="PF13489">
    <property type="entry name" value="Methyltransf_23"/>
    <property type="match status" value="1"/>
</dbReference>
<dbReference type="GeneID" id="27720529"/>
<dbReference type="AlphaFoldDB" id="A0A084GEC4"/>
<sequence length="359" mass="40507">MPSPSAHAEEERSPRETDAEAEAATADIEPDYSQDDEGFSESTSSSYVTSIASDIRRGVIENGRVYAAYGIHKSWTPVDEAEMDRNELQHCKFMLLMNDELYLAPITPDPQKILDIGTGTGIWAMDMADKFPAATVIGFDIAPVQPSFVPPNLHFEVDDAEADWLWEQNSFDFIHGRELILAIRDWPRLIAQAYAALKPGGYLQLAGSYPEFRSDDDTLPADLAYVELGQIYFEMSEKVGVSGRDLLEWKQQLIDAGFVDVVEKMYKIPTNPWPKDPRLKKVGAFELLHFRETISNVFARGYTEILGGDPVYLEVLLARARQEVLDRNMHSYVPYFVVYGRKPEDSHVHEQAEPLQPTA</sequence>
<dbReference type="InterPro" id="IPR029063">
    <property type="entry name" value="SAM-dependent_MTases_sf"/>
</dbReference>
<evidence type="ECO:0000256" key="2">
    <source>
        <dbReference type="SAM" id="MobiDB-lite"/>
    </source>
</evidence>
<organism evidence="3 4">
    <name type="scientific">Pseudallescheria apiosperma</name>
    <name type="common">Scedosporium apiospermum</name>
    <dbReference type="NCBI Taxonomy" id="563466"/>
    <lineage>
        <taxon>Eukaryota</taxon>
        <taxon>Fungi</taxon>
        <taxon>Dikarya</taxon>
        <taxon>Ascomycota</taxon>
        <taxon>Pezizomycotina</taxon>
        <taxon>Sordariomycetes</taxon>
        <taxon>Hypocreomycetidae</taxon>
        <taxon>Microascales</taxon>
        <taxon>Microascaceae</taxon>
        <taxon>Scedosporium</taxon>
    </lineage>
</organism>
<dbReference type="SUPFAM" id="SSF53335">
    <property type="entry name" value="S-adenosyl-L-methionine-dependent methyltransferases"/>
    <property type="match status" value="1"/>
</dbReference>
<evidence type="ECO:0000313" key="4">
    <source>
        <dbReference type="Proteomes" id="UP000028545"/>
    </source>
</evidence>
<dbReference type="Gene3D" id="3.40.50.150">
    <property type="entry name" value="Vaccinia Virus protein VP39"/>
    <property type="match status" value="1"/>
</dbReference>
<dbReference type="RefSeq" id="XP_016645485.1">
    <property type="nucleotide sequence ID" value="XM_016784728.1"/>
</dbReference>
<accession>A0A084GEC4</accession>
<feature type="region of interest" description="Disordered" evidence="2">
    <location>
        <begin position="1"/>
        <end position="45"/>
    </location>
</feature>
<dbReference type="HOGENOM" id="CLU_010595_7_1_1"/>
<feature type="compositionally biased region" description="Acidic residues" evidence="2">
    <location>
        <begin position="28"/>
        <end position="39"/>
    </location>
</feature>
<dbReference type="Proteomes" id="UP000028545">
    <property type="component" value="Unassembled WGS sequence"/>
</dbReference>
<dbReference type="GO" id="GO:0008168">
    <property type="term" value="F:methyltransferase activity"/>
    <property type="evidence" value="ECO:0007669"/>
    <property type="project" value="TreeGrafter"/>
</dbReference>
<reference evidence="3 4" key="1">
    <citation type="journal article" date="2014" name="Genome Announc.">
        <title>Draft genome sequence of the pathogenic fungus Scedosporium apiospermum.</title>
        <authorList>
            <person name="Vandeputte P."/>
            <person name="Ghamrawi S."/>
            <person name="Rechenmann M."/>
            <person name="Iltis A."/>
            <person name="Giraud S."/>
            <person name="Fleury M."/>
            <person name="Thornton C."/>
            <person name="Delhaes L."/>
            <person name="Meyer W."/>
            <person name="Papon N."/>
            <person name="Bouchara J.P."/>
        </authorList>
    </citation>
    <scope>NUCLEOTIDE SEQUENCE [LARGE SCALE GENOMIC DNA]</scope>
    <source>
        <strain evidence="3 4">IHEM 14462</strain>
    </source>
</reference>
<dbReference type="PANTHER" id="PTHR43591">
    <property type="entry name" value="METHYLTRANSFERASE"/>
    <property type="match status" value="1"/>
</dbReference>
<keyword evidence="4" id="KW-1185">Reference proteome</keyword>
<comment type="similarity">
    <text evidence="1">Belongs to the methyltransferase superfamily. LaeA methyltransferase family.</text>
</comment>
<evidence type="ECO:0000256" key="1">
    <source>
        <dbReference type="ARBA" id="ARBA00038158"/>
    </source>
</evidence>
<dbReference type="OMA" id="NDLQHCK"/>
<dbReference type="PANTHER" id="PTHR43591:SF31">
    <property type="entry name" value="LAEA-LIKE, PUTATIVE (AFU_ORTHOLOGUE AFUA_8G01930)-RELATED"/>
    <property type="match status" value="1"/>
</dbReference>
<gene>
    <name evidence="3" type="ORF">SAPIO_CDS1457</name>
</gene>
<protein>
    <submittedName>
        <fullName evidence="3">Podospora anserina S mat+ genomic DNA chromosome 5, supercontig 7</fullName>
    </submittedName>
</protein>
<comment type="caution">
    <text evidence="3">The sequence shown here is derived from an EMBL/GenBank/DDBJ whole genome shotgun (WGS) entry which is preliminary data.</text>
</comment>
<evidence type="ECO:0000313" key="3">
    <source>
        <dbReference type="EMBL" id="KEZ45686.1"/>
    </source>
</evidence>
<proteinExistence type="inferred from homology"/>
<dbReference type="KEGG" id="sapo:SAPIO_CDS1457"/>
<dbReference type="EMBL" id="JOWA01000066">
    <property type="protein sequence ID" value="KEZ45686.1"/>
    <property type="molecule type" value="Genomic_DNA"/>
</dbReference>
<dbReference type="VEuPathDB" id="FungiDB:SAPIO_CDS1457"/>
<dbReference type="CDD" id="cd02440">
    <property type="entry name" value="AdoMet_MTases"/>
    <property type="match status" value="1"/>
</dbReference>
<feature type="compositionally biased region" description="Basic and acidic residues" evidence="2">
    <location>
        <begin position="7"/>
        <end position="18"/>
    </location>
</feature>